<feature type="compositionally biased region" description="Acidic residues" evidence="1">
    <location>
        <begin position="127"/>
        <end position="136"/>
    </location>
</feature>
<dbReference type="AlphaFoldDB" id="A0A7G2CDY3"/>
<evidence type="ECO:0000313" key="2">
    <source>
        <dbReference type="EMBL" id="CAD2217074.1"/>
    </source>
</evidence>
<name>A0A7G2CDY3_9TRYP</name>
<feature type="compositionally biased region" description="Polar residues" evidence="1">
    <location>
        <begin position="25"/>
        <end position="43"/>
    </location>
</feature>
<evidence type="ECO:0000313" key="3">
    <source>
        <dbReference type="Proteomes" id="UP000515908"/>
    </source>
</evidence>
<sequence length="207" mass="24196">MSHAVSRRTAPPQDDNDDLVPYRNPQRSQQVTSRQVDATNNAQHFYKKDGNTEAYGYYYNSQDDPNRKNDNSNYQCQTFFYSSSSSSPQQKQQQRVNRQPEAHRRVREVNEHDDRSGKQRSTQPIVEEPDDDDDDYTPQHHNGQMDAFGRQDPFTMHQAMMNQFFGGDAFGGFPGQRGRGAPTSFADQMMMDMENRHRQMMDNFFRF</sequence>
<accession>A0A7G2CDY3</accession>
<keyword evidence="3" id="KW-1185">Reference proteome</keyword>
<protein>
    <submittedName>
        <fullName evidence="2">Uncharacterized protein</fullName>
    </submittedName>
</protein>
<gene>
    <name evidence="2" type="ORF">ADEAN_000455200</name>
</gene>
<reference evidence="2 3" key="1">
    <citation type="submission" date="2020-08" db="EMBL/GenBank/DDBJ databases">
        <authorList>
            <person name="Newling K."/>
            <person name="Davey J."/>
            <person name="Forrester S."/>
        </authorList>
    </citation>
    <scope>NUCLEOTIDE SEQUENCE [LARGE SCALE GENOMIC DNA]</scope>
    <source>
        <strain evidence="3">Crithidia deanei Carvalho (ATCC PRA-265)</strain>
    </source>
</reference>
<dbReference type="EMBL" id="LR877152">
    <property type="protein sequence ID" value="CAD2217074.1"/>
    <property type="molecule type" value="Genomic_DNA"/>
</dbReference>
<dbReference type="VEuPathDB" id="TriTrypDB:ADEAN_000455200"/>
<feature type="region of interest" description="Disordered" evidence="1">
    <location>
        <begin position="81"/>
        <end position="149"/>
    </location>
</feature>
<organism evidence="2 3">
    <name type="scientific">Angomonas deanei</name>
    <dbReference type="NCBI Taxonomy" id="59799"/>
    <lineage>
        <taxon>Eukaryota</taxon>
        <taxon>Discoba</taxon>
        <taxon>Euglenozoa</taxon>
        <taxon>Kinetoplastea</taxon>
        <taxon>Metakinetoplastina</taxon>
        <taxon>Trypanosomatida</taxon>
        <taxon>Trypanosomatidae</taxon>
        <taxon>Strigomonadinae</taxon>
        <taxon>Angomonas</taxon>
    </lineage>
</organism>
<feature type="compositionally biased region" description="Low complexity" evidence="1">
    <location>
        <begin position="82"/>
        <end position="94"/>
    </location>
</feature>
<proteinExistence type="predicted"/>
<evidence type="ECO:0000256" key="1">
    <source>
        <dbReference type="SAM" id="MobiDB-lite"/>
    </source>
</evidence>
<feature type="compositionally biased region" description="Basic and acidic residues" evidence="1">
    <location>
        <begin position="98"/>
        <end position="117"/>
    </location>
</feature>
<dbReference type="Proteomes" id="UP000515908">
    <property type="component" value="Chromosome 08"/>
</dbReference>
<feature type="region of interest" description="Disordered" evidence="1">
    <location>
        <begin position="1"/>
        <end position="50"/>
    </location>
</feature>